<keyword evidence="3" id="KW-1185">Reference proteome</keyword>
<feature type="transmembrane region" description="Helical" evidence="1">
    <location>
        <begin position="12"/>
        <end position="33"/>
    </location>
</feature>
<evidence type="ECO:0000313" key="2">
    <source>
        <dbReference type="EMBL" id="KAL3782773.1"/>
    </source>
</evidence>
<evidence type="ECO:0000256" key="1">
    <source>
        <dbReference type="SAM" id="Phobius"/>
    </source>
</evidence>
<dbReference type="Pfam" id="PF03567">
    <property type="entry name" value="Sulfotransfer_2"/>
    <property type="match status" value="1"/>
</dbReference>
<keyword evidence="1" id="KW-1133">Transmembrane helix</keyword>
<dbReference type="AlphaFoldDB" id="A0ABD3P4E9"/>
<sequence length="429" mass="49562">MLVPATRIKSHRIAGLLLGFLLILASVCMFFIAHHHHALLRKEISLTKLGGRPLQGESGSDVVDKIYDGSFISNVLSGSEPFPAHNRNERQQLKFLPGTLAMNSAEALQHCYVDMGHYRDHFDKLFSVQVSVADKYKLIYRNVPKSASSSSRHIMKDFFGGEDSRLKHRKLNEYVLNHNYTLVSFIRDPLDRFYSSYDEAFLRMGPWWGAGEFVHEKPALHRLYESNKHKVEPYPYLYEGMKTMEDFRKLYCPSELLEQNYILCNDANTIDDGDLTRRFEQFVRDYDGRKPFDSHLRLQVAFLVYNSRLNGAPLPITYLYNASEADKGWSDIANDKGIEIPKEDMVFGRKSSRRFNLNLVSNETKRKICQIVALDYCCLNLKLPEACKFTNDSYDGVFCVLEKWDRVQDQHTSKTREIVIHSGRRSSNS</sequence>
<keyword evidence="1" id="KW-0472">Membrane</keyword>
<evidence type="ECO:0008006" key="4">
    <source>
        <dbReference type="Google" id="ProtNLM"/>
    </source>
</evidence>
<protein>
    <recommendedName>
        <fullName evidence="4">Sulfotransferase domain-containing protein</fullName>
    </recommendedName>
</protein>
<dbReference type="InterPro" id="IPR027417">
    <property type="entry name" value="P-loop_NTPase"/>
</dbReference>
<reference evidence="2 3" key="1">
    <citation type="journal article" date="2020" name="G3 (Bethesda)">
        <title>Improved Reference Genome for Cyclotella cryptica CCMP332, a Model for Cell Wall Morphogenesis, Salinity Adaptation, and Lipid Production in Diatoms (Bacillariophyta).</title>
        <authorList>
            <person name="Roberts W.R."/>
            <person name="Downey K.M."/>
            <person name="Ruck E.C."/>
            <person name="Traller J.C."/>
            <person name="Alverson A.J."/>
        </authorList>
    </citation>
    <scope>NUCLEOTIDE SEQUENCE [LARGE SCALE GENOMIC DNA]</scope>
    <source>
        <strain evidence="2 3">CCMP332</strain>
    </source>
</reference>
<organism evidence="2 3">
    <name type="scientific">Cyclotella cryptica</name>
    <dbReference type="NCBI Taxonomy" id="29204"/>
    <lineage>
        <taxon>Eukaryota</taxon>
        <taxon>Sar</taxon>
        <taxon>Stramenopiles</taxon>
        <taxon>Ochrophyta</taxon>
        <taxon>Bacillariophyta</taxon>
        <taxon>Coscinodiscophyceae</taxon>
        <taxon>Thalassiosirophycidae</taxon>
        <taxon>Stephanodiscales</taxon>
        <taxon>Stephanodiscaceae</taxon>
        <taxon>Cyclotella</taxon>
    </lineage>
</organism>
<dbReference type="Proteomes" id="UP001516023">
    <property type="component" value="Unassembled WGS sequence"/>
</dbReference>
<keyword evidence="1" id="KW-0812">Transmembrane</keyword>
<proteinExistence type="predicted"/>
<dbReference type="EMBL" id="JABMIG020000277">
    <property type="protein sequence ID" value="KAL3782773.1"/>
    <property type="molecule type" value="Genomic_DNA"/>
</dbReference>
<accession>A0ABD3P4E9</accession>
<dbReference type="Gene3D" id="3.40.50.300">
    <property type="entry name" value="P-loop containing nucleotide triphosphate hydrolases"/>
    <property type="match status" value="1"/>
</dbReference>
<dbReference type="InterPro" id="IPR005331">
    <property type="entry name" value="Sulfotransferase"/>
</dbReference>
<name>A0ABD3P4E9_9STRA</name>
<comment type="caution">
    <text evidence="2">The sequence shown here is derived from an EMBL/GenBank/DDBJ whole genome shotgun (WGS) entry which is preliminary data.</text>
</comment>
<gene>
    <name evidence="2" type="ORF">HJC23_003094</name>
</gene>
<evidence type="ECO:0000313" key="3">
    <source>
        <dbReference type="Proteomes" id="UP001516023"/>
    </source>
</evidence>